<accession>A0A9D4ZSZ5</accession>
<keyword evidence="4" id="KW-1185">Reference proteome</keyword>
<dbReference type="PANTHER" id="PTHR31807">
    <property type="entry name" value="AUGMIN FAMILY MEMBER"/>
    <property type="match status" value="1"/>
</dbReference>
<evidence type="ECO:0000313" key="3">
    <source>
        <dbReference type="EMBL" id="KAI5084160.1"/>
    </source>
</evidence>
<feature type="region of interest" description="Disordered" evidence="2">
    <location>
        <begin position="172"/>
        <end position="197"/>
    </location>
</feature>
<gene>
    <name evidence="3" type="ORF">GOP47_0000329</name>
</gene>
<dbReference type="Proteomes" id="UP000886520">
    <property type="component" value="Chromosome 1"/>
</dbReference>
<sequence>MSEVASGQRPPVPLTPQHVSFGENDERSTATSVRRPRNREVTSRYKSSTTQVVLNRRYPNAPGDRLSYASDLSSPKGCQSSEKGYQSPLRSTQTKVSNSLCEVTLKSSSDVSLAPRRQNGRTELLWPPSARTFSTSVHYESYLQPLNASNKKNVYGGKDNSSVIDQALKPTLNTGQSRFPEPKSIPSLLQSSDQAENAEPLENAFKPDAYRWPGSNTKMSGATLSKSVDLSFDRGRQTKATTVLAQAKPIYGSSRAPRPLSSSRALSYSVNEGQGFAAEAQRSRVESRGRRDVPCAVFGNKSSSTRDSAEKQNIACINDSQELAREAEVDLSSICCDTSSANSLVSDADSSMHSKADSLCDDGTMSSIEVRTSRGTTVPARFWQDAENRSVRASQKSIVRSSMLESDLAVANNQRPVAPQQPASLTRTSSYIRRTPSPGRSRAPALSMPVQGPKPNSAAVMLTFGGDILKRGKKGLMQVDEAHLHRILHNRLLQWRFVNAKAEAAMDAQSLVAQKCLYNTCAKTFELRTSTTVKRIQLGQGRQADKLNALVLAQAPALQAWSDLQQAHCLALKGTVQALESATIRVPVTGAVKADTFAVKEALHSASDVMNSVENSVNYLAPKAEDTYLLMSELAHVVAQERNLLEECADLVAMASALEMEECSLRAHIVQTERQRRAFAGLSRATGIEVRRTWSIERLTGGGGILTRAAARLVEHRRPSWADWWVWWRPVSLNFPVQKLVQVHLAQCIGHQYMGVTVVRPLETKEVFGPCWWITEEGKKAKAKGMDYQRSECCEAIGNRGGVLDIADGSPGEGSNSQGHGLPRFTGVFMYTSSTVSFVVQGYIHCTSIL</sequence>
<organism evidence="3 4">
    <name type="scientific">Adiantum capillus-veneris</name>
    <name type="common">Maidenhair fern</name>
    <dbReference type="NCBI Taxonomy" id="13818"/>
    <lineage>
        <taxon>Eukaryota</taxon>
        <taxon>Viridiplantae</taxon>
        <taxon>Streptophyta</taxon>
        <taxon>Embryophyta</taxon>
        <taxon>Tracheophyta</taxon>
        <taxon>Polypodiopsida</taxon>
        <taxon>Polypodiidae</taxon>
        <taxon>Polypodiales</taxon>
        <taxon>Pteridineae</taxon>
        <taxon>Pteridaceae</taxon>
        <taxon>Vittarioideae</taxon>
        <taxon>Adiantum</taxon>
    </lineage>
</organism>
<feature type="compositionally biased region" description="Polar residues" evidence="2">
    <location>
        <begin position="416"/>
        <end position="432"/>
    </location>
</feature>
<comment type="similarity">
    <text evidence="1">Belongs to the QWRF family.</text>
</comment>
<dbReference type="GO" id="GO:0005737">
    <property type="term" value="C:cytoplasm"/>
    <property type="evidence" value="ECO:0007669"/>
    <property type="project" value="TreeGrafter"/>
</dbReference>
<dbReference type="EMBL" id="JABFUD020000001">
    <property type="protein sequence ID" value="KAI5084160.1"/>
    <property type="molecule type" value="Genomic_DNA"/>
</dbReference>
<dbReference type="OrthoDB" id="1924320at2759"/>
<feature type="region of interest" description="Disordered" evidence="2">
    <location>
        <begin position="1"/>
        <end position="91"/>
    </location>
</feature>
<feature type="compositionally biased region" description="Polar residues" evidence="2">
    <location>
        <begin position="70"/>
        <end position="91"/>
    </location>
</feature>
<name>A0A9D4ZSZ5_ADICA</name>
<feature type="region of interest" description="Disordered" evidence="2">
    <location>
        <begin position="416"/>
        <end position="454"/>
    </location>
</feature>
<dbReference type="GO" id="GO:0005880">
    <property type="term" value="C:nuclear microtubule"/>
    <property type="evidence" value="ECO:0007669"/>
    <property type="project" value="TreeGrafter"/>
</dbReference>
<dbReference type="PANTHER" id="PTHR31807:SF37">
    <property type="entry name" value="HAUS AUGMIN-LIKE COMPLEX SUBUNIT 8"/>
    <property type="match status" value="1"/>
</dbReference>
<dbReference type="GO" id="GO:0008017">
    <property type="term" value="F:microtubule binding"/>
    <property type="evidence" value="ECO:0007669"/>
    <property type="project" value="TreeGrafter"/>
</dbReference>
<feature type="compositionally biased region" description="Polar residues" evidence="2">
    <location>
        <begin position="44"/>
        <end position="53"/>
    </location>
</feature>
<dbReference type="InterPro" id="IPR007573">
    <property type="entry name" value="QWRF"/>
</dbReference>
<dbReference type="Pfam" id="PF04484">
    <property type="entry name" value="QWRF"/>
    <property type="match status" value="1"/>
</dbReference>
<evidence type="ECO:0000313" key="4">
    <source>
        <dbReference type="Proteomes" id="UP000886520"/>
    </source>
</evidence>
<dbReference type="AlphaFoldDB" id="A0A9D4ZSZ5"/>
<protein>
    <submittedName>
        <fullName evidence="3">Uncharacterized protein</fullName>
    </submittedName>
</protein>
<proteinExistence type="inferred from homology"/>
<comment type="caution">
    <text evidence="3">The sequence shown here is derived from an EMBL/GenBank/DDBJ whole genome shotgun (WGS) entry which is preliminary data.</text>
</comment>
<dbReference type="GO" id="GO:0051225">
    <property type="term" value="P:spindle assembly"/>
    <property type="evidence" value="ECO:0007669"/>
    <property type="project" value="TreeGrafter"/>
</dbReference>
<evidence type="ECO:0000256" key="2">
    <source>
        <dbReference type="SAM" id="MobiDB-lite"/>
    </source>
</evidence>
<reference evidence="3" key="1">
    <citation type="submission" date="2021-01" db="EMBL/GenBank/DDBJ databases">
        <title>Adiantum capillus-veneris genome.</title>
        <authorList>
            <person name="Fang Y."/>
            <person name="Liao Q."/>
        </authorList>
    </citation>
    <scope>NUCLEOTIDE SEQUENCE</scope>
    <source>
        <strain evidence="3">H3</strain>
        <tissue evidence="3">Leaf</tissue>
    </source>
</reference>
<evidence type="ECO:0000256" key="1">
    <source>
        <dbReference type="ARBA" id="ARBA00010016"/>
    </source>
</evidence>